<feature type="binding site" evidence="6">
    <location>
        <position position="270"/>
    </location>
    <ligand>
        <name>Mg(2+)</name>
        <dbReference type="ChEBI" id="CHEBI:18420"/>
        <label>1</label>
    </ligand>
</feature>
<feature type="active site" description="Proton acceptor" evidence="5">
    <location>
        <position position="402"/>
    </location>
</feature>
<dbReference type="InterPro" id="IPR005135">
    <property type="entry name" value="Endo/exonuclease/phosphatase"/>
</dbReference>
<dbReference type="InterPro" id="IPR004808">
    <property type="entry name" value="AP_endonuc_1"/>
</dbReference>
<feature type="binding site" evidence="6">
    <location>
        <position position="75"/>
    </location>
    <ligand>
        <name>Mg(2+)</name>
        <dbReference type="ChEBI" id="CHEBI:18420"/>
        <label>1</label>
    </ligand>
</feature>
<dbReference type="InterPro" id="IPR036691">
    <property type="entry name" value="Endo/exonu/phosph_ase_sf"/>
</dbReference>
<keyword evidence="3" id="KW-0378">Hydrolase</keyword>
<dbReference type="STRING" id="2880.D7FVZ7"/>
<dbReference type="EMBL" id="FN649727">
    <property type="protein sequence ID" value="CBJ25517.1"/>
    <property type="molecule type" value="Genomic_DNA"/>
</dbReference>
<feature type="binding site" evidence="6">
    <location>
        <position position="401"/>
    </location>
    <ligand>
        <name>Mg(2+)</name>
        <dbReference type="ChEBI" id="CHEBI:18420"/>
        <label>1</label>
    </ligand>
</feature>
<feature type="active site" evidence="5">
    <location>
        <position position="233"/>
    </location>
</feature>
<evidence type="ECO:0000313" key="10">
    <source>
        <dbReference type="EMBL" id="CBJ25517.1"/>
    </source>
</evidence>
<dbReference type="GO" id="GO:0008311">
    <property type="term" value="F:double-stranded DNA 3'-5' DNA exonuclease activity"/>
    <property type="evidence" value="ECO:0007669"/>
    <property type="project" value="TreeGrafter"/>
</dbReference>
<sequence length="411" mass="43867">MSDVPGSKRAAGRDEDSAGTPEGGGAGSAPTKRPRTIAEYGGASSSSSGGAEGGGSAASPDDLQGTGPRTIVTFNLNGASPRLAKNWNEIKGFLEEHKPDLVCFQEVRLPAKGVPKAKKEDDTGRKRWQLKDDTAADRKDIALVDRTLRALARRLGYRLVMSLANSKYAGTAALISTWGAVFAITPVTIAFAGRLGLSALDLPEPLGKLFKEHDREGRVIAIEYPSVTVLALYVPNNGSKAESFQRRRRWDDELCGFVDKYSGKLIITGDLNVAHEDADLTHASFFKGMFPAANPEDSGQPGCTPAEKRRHSRLLASGGGLVDAYRRLNPVPAAGAGGARTEMEGMTWRGTAGNQVAAMGRYYGKGMRIDYFLLSTALAPRIKEVKVFGSGADRDGFLGSDHCPLMLTLLP</sequence>
<dbReference type="GO" id="GO:0005634">
    <property type="term" value="C:nucleus"/>
    <property type="evidence" value="ECO:0007669"/>
    <property type="project" value="TreeGrafter"/>
</dbReference>
<accession>D7FVZ7</accession>
<dbReference type="PROSITE" id="PS51435">
    <property type="entry name" value="AP_NUCLEASE_F1_4"/>
    <property type="match status" value="1"/>
</dbReference>
<gene>
    <name evidence="10" type="ORF">Esi_0003_0134</name>
</gene>
<dbReference type="GO" id="GO:0046872">
    <property type="term" value="F:metal ion binding"/>
    <property type="evidence" value="ECO:0007669"/>
    <property type="project" value="UniProtKB-KW"/>
</dbReference>
<reference evidence="10 11" key="1">
    <citation type="journal article" date="2010" name="Nature">
        <title>The Ectocarpus genome and the independent evolution of multicellularity in brown algae.</title>
        <authorList>
            <person name="Cock J.M."/>
            <person name="Sterck L."/>
            <person name="Rouze P."/>
            <person name="Scornet D."/>
            <person name="Allen A.E."/>
            <person name="Amoutzias G."/>
            <person name="Anthouard V."/>
            <person name="Artiguenave F."/>
            <person name="Aury J.M."/>
            <person name="Badger J.H."/>
            <person name="Beszteri B."/>
            <person name="Billiau K."/>
            <person name="Bonnet E."/>
            <person name="Bothwell J.H."/>
            <person name="Bowler C."/>
            <person name="Boyen C."/>
            <person name="Brownlee C."/>
            <person name="Carrano C.J."/>
            <person name="Charrier B."/>
            <person name="Cho G.Y."/>
            <person name="Coelho S.M."/>
            <person name="Collen J."/>
            <person name="Corre E."/>
            <person name="Da Silva C."/>
            <person name="Delage L."/>
            <person name="Delaroque N."/>
            <person name="Dittami S.M."/>
            <person name="Doulbeau S."/>
            <person name="Elias M."/>
            <person name="Farnham G."/>
            <person name="Gachon C.M."/>
            <person name="Gschloessl B."/>
            <person name="Heesch S."/>
            <person name="Jabbari K."/>
            <person name="Jubin C."/>
            <person name="Kawai H."/>
            <person name="Kimura K."/>
            <person name="Kloareg B."/>
            <person name="Kupper F.C."/>
            <person name="Lang D."/>
            <person name="Le Bail A."/>
            <person name="Leblanc C."/>
            <person name="Lerouge P."/>
            <person name="Lohr M."/>
            <person name="Lopez P.J."/>
            <person name="Martens C."/>
            <person name="Maumus F."/>
            <person name="Michel G."/>
            <person name="Miranda-Saavedra D."/>
            <person name="Morales J."/>
            <person name="Moreau H."/>
            <person name="Motomura T."/>
            <person name="Nagasato C."/>
            <person name="Napoli C.A."/>
            <person name="Nelson D.R."/>
            <person name="Nyvall-Collen P."/>
            <person name="Peters A.F."/>
            <person name="Pommier C."/>
            <person name="Potin P."/>
            <person name="Poulain J."/>
            <person name="Quesneville H."/>
            <person name="Read B."/>
            <person name="Rensing S.A."/>
            <person name="Ritter A."/>
            <person name="Rousvoal S."/>
            <person name="Samanta M."/>
            <person name="Samson G."/>
            <person name="Schroeder D.C."/>
            <person name="Segurens B."/>
            <person name="Strittmatter M."/>
            <person name="Tonon T."/>
            <person name="Tregear J.W."/>
            <person name="Valentin K."/>
            <person name="von Dassow P."/>
            <person name="Yamagishi T."/>
            <person name="Van de Peer Y."/>
            <person name="Wincker P."/>
        </authorList>
    </citation>
    <scope>NUCLEOTIDE SEQUENCE [LARGE SCALE GENOMIC DNA]</scope>
    <source>
        <strain evidence="11">Ec32 / CCAP1310/4</strain>
    </source>
</reference>
<dbReference type="GO" id="GO:0008081">
    <property type="term" value="F:phosphoric diester hydrolase activity"/>
    <property type="evidence" value="ECO:0007669"/>
    <property type="project" value="TreeGrafter"/>
</dbReference>
<feature type="binding site" evidence="6">
    <location>
        <position position="106"/>
    </location>
    <ligand>
        <name>Mg(2+)</name>
        <dbReference type="ChEBI" id="CHEBI:18420"/>
        <label>1</label>
    </ligand>
</feature>
<evidence type="ECO:0000256" key="6">
    <source>
        <dbReference type="PIRSR" id="PIRSR604808-2"/>
    </source>
</evidence>
<dbReference type="PANTHER" id="PTHR22748:SF10">
    <property type="entry name" value="DNA-(APURINIC OR APYRIMIDINIC SITE) ENDONUCLEASE"/>
    <property type="match status" value="1"/>
</dbReference>
<dbReference type="GO" id="GO:0003906">
    <property type="term" value="F:DNA-(apurinic or apyrimidinic site) endonuclease activity"/>
    <property type="evidence" value="ECO:0007669"/>
    <property type="project" value="TreeGrafter"/>
</dbReference>
<dbReference type="PANTHER" id="PTHR22748">
    <property type="entry name" value="AP ENDONUCLEASE"/>
    <property type="match status" value="1"/>
</dbReference>
<feature type="domain" description="Endonuclease/exonuclease/phosphatase" evidence="9">
    <location>
        <begin position="72"/>
        <end position="402"/>
    </location>
</feature>
<evidence type="ECO:0000256" key="8">
    <source>
        <dbReference type="SAM" id="MobiDB-lite"/>
    </source>
</evidence>
<feature type="site" description="Interaction with DNA substrate" evidence="7">
    <location>
        <position position="402"/>
    </location>
</feature>
<evidence type="ECO:0000256" key="3">
    <source>
        <dbReference type="ARBA" id="ARBA00022801"/>
    </source>
</evidence>
<organism evidence="10 11">
    <name type="scientific">Ectocarpus siliculosus</name>
    <name type="common">Brown alga</name>
    <name type="synonym">Conferva siliculosa</name>
    <dbReference type="NCBI Taxonomy" id="2880"/>
    <lineage>
        <taxon>Eukaryota</taxon>
        <taxon>Sar</taxon>
        <taxon>Stramenopiles</taxon>
        <taxon>Ochrophyta</taxon>
        <taxon>PX clade</taxon>
        <taxon>Phaeophyceae</taxon>
        <taxon>Ectocarpales</taxon>
        <taxon>Ectocarpaceae</taxon>
        <taxon>Ectocarpus</taxon>
    </lineage>
</organism>
<keyword evidence="2 6" id="KW-0479">Metal-binding</keyword>
<dbReference type="FunCoup" id="D7FVZ7">
    <property type="interactions" value="18"/>
</dbReference>
<evidence type="ECO:0000256" key="1">
    <source>
        <dbReference type="ARBA" id="ARBA00007092"/>
    </source>
</evidence>
<feature type="active site" description="Proton donor/acceptor" evidence="5">
    <location>
        <position position="270"/>
    </location>
</feature>
<evidence type="ECO:0000256" key="7">
    <source>
        <dbReference type="PIRSR" id="PIRSR604808-3"/>
    </source>
</evidence>
<evidence type="ECO:0000256" key="4">
    <source>
        <dbReference type="ARBA" id="ARBA00022842"/>
    </source>
</evidence>
<comment type="similarity">
    <text evidence="1">Belongs to the DNA repair enzymes AP/ExoA family.</text>
</comment>
<keyword evidence="4 6" id="KW-0460">Magnesium</keyword>
<dbReference type="OMA" id="AFCQFVS"/>
<dbReference type="GO" id="GO:0006284">
    <property type="term" value="P:base-excision repair"/>
    <property type="evidence" value="ECO:0007669"/>
    <property type="project" value="TreeGrafter"/>
</dbReference>
<evidence type="ECO:0000259" key="9">
    <source>
        <dbReference type="Pfam" id="PF03372"/>
    </source>
</evidence>
<feature type="binding site" evidence="6">
    <location>
        <position position="402"/>
    </location>
    <ligand>
        <name>Mg(2+)</name>
        <dbReference type="ChEBI" id="CHEBI:18420"/>
        <label>1</label>
    </ligand>
</feature>
<keyword evidence="6" id="KW-0464">Manganese</keyword>
<feature type="site" description="Transition state stabilizer" evidence="7">
    <location>
        <position position="272"/>
    </location>
</feature>
<dbReference type="eggNOG" id="KOG1294">
    <property type="taxonomic scope" value="Eukaryota"/>
</dbReference>
<evidence type="ECO:0000256" key="2">
    <source>
        <dbReference type="ARBA" id="ARBA00022723"/>
    </source>
</evidence>
<dbReference type="OrthoDB" id="498125at2759"/>
<keyword evidence="11" id="KW-1185">Reference proteome</keyword>
<evidence type="ECO:0000256" key="5">
    <source>
        <dbReference type="PIRSR" id="PIRSR604808-1"/>
    </source>
</evidence>
<dbReference type="EMBL" id="FN648486">
    <property type="protein sequence ID" value="CBJ25517.1"/>
    <property type="molecule type" value="Genomic_DNA"/>
</dbReference>
<dbReference type="Gene3D" id="3.60.10.10">
    <property type="entry name" value="Endonuclease/exonuclease/phosphatase"/>
    <property type="match status" value="1"/>
</dbReference>
<dbReference type="SUPFAM" id="SSF56219">
    <property type="entry name" value="DNase I-like"/>
    <property type="match status" value="1"/>
</dbReference>
<dbReference type="Pfam" id="PF03372">
    <property type="entry name" value="Exo_endo_phos"/>
    <property type="match status" value="1"/>
</dbReference>
<dbReference type="Proteomes" id="UP000002630">
    <property type="component" value="Linkage Group LG02"/>
</dbReference>
<dbReference type="InParanoid" id="D7FVZ7"/>
<dbReference type="AlphaFoldDB" id="D7FVZ7"/>
<evidence type="ECO:0000313" key="11">
    <source>
        <dbReference type="Proteomes" id="UP000002630"/>
    </source>
</evidence>
<feature type="region of interest" description="Disordered" evidence="8">
    <location>
        <begin position="1"/>
        <end position="71"/>
    </location>
</feature>
<feature type="binding site" evidence="6">
    <location>
        <position position="272"/>
    </location>
    <ligand>
        <name>Mg(2+)</name>
        <dbReference type="ChEBI" id="CHEBI:18420"/>
        <label>1</label>
    </ligand>
</feature>
<comment type="cofactor">
    <cofactor evidence="6">
        <name>Mg(2+)</name>
        <dbReference type="ChEBI" id="CHEBI:18420"/>
    </cofactor>
    <cofactor evidence="6">
        <name>Mn(2+)</name>
        <dbReference type="ChEBI" id="CHEBI:29035"/>
    </cofactor>
    <text evidence="6">Probably binds two magnesium or manganese ions per subunit.</text>
</comment>
<feature type="site" description="Important for catalytic activity" evidence="7">
    <location>
        <position position="370"/>
    </location>
</feature>
<protein>
    <recommendedName>
        <fullName evidence="9">Endonuclease/exonuclease/phosphatase domain-containing protein</fullName>
    </recommendedName>
</protein>
<name>D7FVZ7_ECTSI</name>
<proteinExistence type="inferred from homology"/>